<dbReference type="Pfam" id="PF08761">
    <property type="entry name" value="dUTPase_2"/>
    <property type="match status" value="1"/>
</dbReference>
<protein>
    <submittedName>
        <fullName evidence="1">dUTP diphosphatase</fullName>
    </submittedName>
</protein>
<dbReference type="InterPro" id="IPR014871">
    <property type="entry name" value="dUTPase/dCTP_pyrophosphatase"/>
</dbReference>
<dbReference type="Gene3D" id="1.10.4010.10">
    <property type="entry name" value="Type II deoxyuridine triphosphatase"/>
    <property type="match status" value="1"/>
</dbReference>
<name>A0ABV3Q0K0_9BACL</name>
<dbReference type="InterPro" id="IPR016947">
    <property type="entry name" value="UCP030140"/>
</dbReference>
<dbReference type="PIRSF" id="PIRSF030140">
    <property type="entry name" value="UCP030140"/>
    <property type="match status" value="1"/>
</dbReference>
<gene>
    <name evidence="1" type="ORF">AB1471_02320</name>
</gene>
<dbReference type="RefSeq" id="WP_367777942.1">
    <property type="nucleotide sequence ID" value="NZ_JBFMIA010000001.1"/>
</dbReference>
<sequence length="162" mass="19077">MLQWDKLYSMQYELDTFIEREKKLGEESLVAKKIVALLVEVGELANETRCFKFWSDKGPSERSVILEEYVDGIHFLLSLGLETNLRYSSNHNEQPITNLTEQFQKLFGCIHRFAEHPSQSNYDQMWDVYLCLGESLEFSEMDIMNAYLEKNEVNVNRQKEGY</sequence>
<dbReference type="EMBL" id="JBFMIA010000001">
    <property type="protein sequence ID" value="MEW9500631.1"/>
    <property type="molecule type" value="Genomic_DNA"/>
</dbReference>
<accession>A0ABV3Q0K0</accession>
<proteinExistence type="predicted"/>
<keyword evidence="2" id="KW-1185">Reference proteome</keyword>
<dbReference type="SUPFAM" id="SSF101386">
    <property type="entry name" value="all-alpha NTP pyrophosphatases"/>
    <property type="match status" value="1"/>
</dbReference>
<comment type="caution">
    <text evidence="1">The sequence shown here is derived from an EMBL/GenBank/DDBJ whole genome shotgun (WGS) entry which is preliminary data.</text>
</comment>
<evidence type="ECO:0000313" key="2">
    <source>
        <dbReference type="Proteomes" id="UP001556040"/>
    </source>
</evidence>
<dbReference type="Proteomes" id="UP001556040">
    <property type="component" value="Unassembled WGS sequence"/>
</dbReference>
<organism evidence="1 2">
    <name type="scientific">Jeotgalibacillus marinus</name>
    <dbReference type="NCBI Taxonomy" id="86667"/>
    <lineage>
        <taxon>Bacteria</taxon>
        <taxon>Bacillati</taxon>
        <taxon>Bacillota</taxon>
        <taxon>Bacilli</taxon>
        <taxon>Bacillales</taxon>
        <taxon>Caryophanaceae</taxon>
        <taxon>Jeotgalibacillus</taxon>
    </lineage>
</organism>
<dbReference type="CDD" id="cd11527">
    <property type="entry name" value="NTP-PPase_dUTPase"/>
    <property type="match status" value="1"/>
</dbReference>
<reference evidence="1 2" key="1">
    <citation type="journal article" date="1979" name="Int. J. Syst. Evol. Microbiol.">
        <title>Bacillus globisporus subsp. marinus subsp. nov.</title>
        <authorList>
            <person name="Liu H."/>
        </authorList>
    </citation>
    <scope>NUCLEOTIDE SEQUENCE [LARGE SCALE GENOMIC DNA]</scope>
    <source>
        <strain evidence="1 2">DSM 1297</strain>
    </source>
</reference>
<evidence type="ECO:0000313" key="1">
    <source>
        <dbReference type="EMBL" id="MEW9500631.1"/>
    </source>
</evidence>